<protein>
    <submittedName>
        <fullName evidence="4">Uncharacterized protein</fullName>
    </submittedName>
</protein>
<evidence type="ECO:0000313" key="5">
    <source>
        <dbReference type="Proteomes" id="UP001172673"/>
    </source>
</evidence>
<evidence type="ECO:0000256" key="1">
    <source>
        <dbReference type="SAM" id="MobiDB-lite"/>
    </source>
</evidence>
<gene>
    <name evidence="4" type="ORF">H2200_009102</name>
</gene>
<accession>A0AA38X3H1</accession>
<sequence>MSLSAILVLGFSQVVTILLSRNLQITRVAGFNDTEYRNFSYQHYSDNGSPIQSDPYEGSGWTLPLGLFPTFAEYKQPGVKMSGVSDTGQCLRAFLPFSGSSDRQNLQYYRGNATVVDTRVTCQNPILRDLGITRNGQAIRGSVAATHQTQRLNNQTLFYNGPVDPLHPESNTDFSNWIYNESIPFECYLPSSYLVFVTPSIYDAGPDQAITLCQLPNGGSNTFQIAEGFPFGGQWSGGLESEFQPGVPPLISDLWKIDSSWSSDSLAPATWGRAYMVFNTTKVNTLGYGLQNDNDNLNEWSSANISSTQHHRDEWTELSFTRRGLPNYYVSTSNLSVSLCYSSFAVADLPIVMSSTVNRLEPNVSYDRSANRYTYEQIRLQLGQNARLLEDRGVLSLTSQRGNWIALPTELTSLPKAPSRDSYLRQFFNMQQGGTYGEDGNWTTALYPNSESVAVPDFFMNMTTPHTSIVWLFQEIVANGGSVAFALQSLYTVMAANVYYQTLPKFDATSQSYRVDFKLVNTPAEGWGYSIVLGMLLVHFVLLTIVVGLFLRKTSSTYLGEAWMTIAQTRGPLLEEQIFSEMGPGVITDDQVREMLKKKGMKRTEICLGIPEDERERIRAQSQSKDDTLSMKSTLVEERNNPTKGAAESYHESEILVVDGEAVAINKDHALSTKIQNIFKKAGMSRLGKTV</sequence>
<feature type="chain" id="PRO_5041327727" evidence="3">
    <location>
        <begin position="17"/>
        <end position="691"/>
    </location>
</feature>
<keyword evidence="2" id="KW-1133">Transmembrane helix</keyword>
<organism evidence="4 5">
    <name type="scientific">Cladophialophora chaetospira</name>
    <dbReference type="NCBI Taxonomy" id="386627"/>
    <lineage>
        <taxon>Eukaryota</taxon>
        <taxon>Fungi</taxon>
        <taxon>Dikarya</taxon>
        <taxon>Ascomycota</taxon>
        <taxon>Pezizomycotina</taxon>
        <taxon>Eurotiomycetes</taxon>
        <taxon>Chaetothyriomycetidae</taxon>
        <taxon>Chaetothyriales</taxon>
        <taxon>Herpotrichiellaceae</taxon>
        <taxon>Cladophialophora</taxon>
    </lineage>
</organism>
<comment type="caution">
    <text evidence="4">The sequence shown here is derived from an EMBL/GenBank/DDBJ whole genome shotgun (WGS) entry which is preliminary data.</text>
</comment>
<feature type="compositionally biased region" description="Basic and acidic residues" evidence="1">
    <location>
        <begin position="617"/>
        <end position="641"/>
    </location>
</feature>
<keyword evidence="3" id="KW-0732">Signal</keyword>
<keyword evidence="5" id="KW-1185">Reference proteome</keyword>
<feature type="region of interest" description="Disordered" evidence="1">
    <location>
        <begin position="617"/>
        <end position="650"/>
    </location>
</feature>
<dbReference type="Proteomes" id="UP001172673">
    <property type="component" value="Unassembled WGS sequence"/>
</dbReference>
<reference evidence="4" key="1">
    <citation type="submission" date="2022-10" db="EMBL/GenBank/DDBJ databases">
        <title>Culturing micro-colonial fungi from biological soil crusts in the Mojave desert and describing Neophaeococcomyces mojavensis, and introducing the new genera and species Taxawa tesnikishii.</title>
        <authorList>
            <person name="Kurbessoian T."/>
            <person name="Stajich J.E."/>
        </authorList>
    </citation>
    <scope>NUCLEOTIDE SEQUENCE</scope>
    <source>
        <strain evidence="4">TK_41</strain>
    </source>
</reference>
<dbReference type="EMBL" id="JAPDRK010000014">
    <property type="protein sequence ID" value="KAJ9606141.1"/>
    <property type="molecule type" value="Genomic_DNA"/>
</dbReference>
<proteinExistence type="predicted"/>
<evidence type="ECO:0000256" key="3">
    <source>
        <dbReference type="SAM" id="SignalP"/>
    </source>
</evidence>
<keyword evidence="2" id="KW-0472">Membrane</keyword>
<feature type="transmembrane region" description="Helical" evidence="2">
    <location>
        <begin position="527"/>
        <end position="551"/>
    </location>
</feature>
<keyword evidence="2" id="KW-0812">Transmembrane</keyword>
<name>A0AA38X3H1_9EURO</name>
<dbReference type="AlphaFoldDB" id="A0AA38X3H1"/>
<evidence type="ECO:0000256" key="2">
    <source>
        <dbReference type="SAM" id="Phobius"/>
    </source>
</evidence>
<feature type="signal peptide" evidence="3">
    <location>
        <begin position="1"/>
        <end position="16"/>
    </location>
</feature>
<evidence type="ECO:0000313" key="4">
    <source>
        <dbReference type="EMBL" id="KAJ9606141.1"/>
    </source>
</evidence>